<reference evidence="1 2" key="1">
    <citation type="submission" date="2020-08" db="EMBL/GenBank/DDBJ databases">
        <title>Genomic Encyclopedia of Type Strains, Phase IV (KMG-IV): sequencing the most valuable type-strain genomes for metagenomic binning, comparative biology and taxonomic classification.</title>
        <authorList>
            <person name="Goeker M."/>
        </authorList>
    </citation>
    <scope>NUCLEOTIDE SEQUENCE [LARGE SCALE GENOMIC DNA]</scope>
    <source>
        <strain evidence="1 2">DSM 100734</strain>
    </source>
</reference>
<dbReference type="EMBL" id="JACHEG010000010">
    <property type="protein sequence ID" value="MBB6165681.1"/>
    <property type="molecule type" value="Genomic_DNA"/>
</dbReference>
<keyword evidence="2" id="KW-1185">Reference proteome</keyword>
<comment type="caution">
    <text evidence="1">The sequence shown here is derived from an EMBL/GenBank/DDBJ whole genome shotgun (WGS) entry which is preliminary data.</text>
</comment>
<protein>
    <submittedName>
        <fullName evidence="1">Uncharacterized protein</fullName>
    </submittedName>
</protein>
<organism evidence="1 2">
    <name type="scientific">Rhizobium wenxiniae</name>
    <dbReference type="NCBI Taxonomy" id="1737357"/>
    <lineage>
        <taxon>Bacteria</taxon>
        <taxon>Pseudomonadati</taxon>
        <taxon>Pseudomonadota</taxon>
        <taxon>Alphaproteobacteria</taxon>
        <taxon>Hyphomicrobiales</taxon>
        <taxon>Rhizobiaceae</taxon>
        <taxon>Rhizobium/Agrobacterium group</taxon>
        <taxon>Rhizobium</taxon>
    </lineage>
</organism>
<sequence>MVPGVARNPVPVSVLQEPDAGRNGFAVLHIR</sequence>
<gene>
    <name evidence="1" type="ORF">HNQ72_005529</name>
</gene>
<name>A0A7W9YBV5_9HYPH</name>
<evidence type="ECO:0000313" key="1">
    <source>
        <dbReference type="EMBL" id="MBB6165681.1"/>
    </source>
</evidence>
<proteinExistence type="predicted"/>
<dbReference type="AlphaFoldDB" id="A0A7W9YBV5"/>
<dbReference type="Proteomes" id="UP000547879">
    <property type="component" value="Unassembled WGS sequence"/>
</dbReference>
<accession>A0A7W9YBV5</accession>
<evidence type="ECO:0000313" key="2">
    <source>
        <dbReference type="Proteomes" id="UP000547879"/>
    </source>
</evidence>